<evidence type="ECO:0000313" key="2">
    <source>
        <dbReference type="Proteomes" id="UP000829447"/>
    </source>
</evidence>
<comment type="caution">
    <text evidence="1">The sequence shown here is derived from an EMBL/GenBank/DDBJ whole genome shotgun (WGS) entry which is preliminary data.</text>
</comment>
<sequence>MNTYSNIMADHSSIHTSEPPPFSAMYRLQTQGQRSNYSLFQNSSVSRTNQYEDSSLLNDPADNCANAGTSMNGVGEQINTAYWDMESFISSQPGAFNRTKVHSERYEEEWNSSSQQQDAIDNYGTTGGNHQKLDSFSEAFYGRSISRIANCVDQVGYNVDPNNSPTIPPLPSLSFPLVLSPPPTPLPQPSLSPPKRGLYPPAAQSLSQTQSQSPSEGSLRFFPPLSCTSSILPGGFTPTHWLPLSTDSSGSGDITQHLPQEPGPSAVYPEGVGIHLRQLSATEGDTDCSLETSPCSPLVQHPPPQSVSKHEREHCPVTSEHHMTWSQMMPSSQPFCPPIHHLNTQAEGLRVHEDTKPIAGFQRTPFLCLSSSQNNPSAIYTGVPFHSVLQSGALGEDQEHVTRHYTPLPMLNPTRSGTGLYCNLLPPLNHQEQWSEETGHRAQQRQVNIGPEFQAEIPDLIEQEEIELWPEEPLREELLWKPWAELEGNDDLLEQVENLLDLSTSTALPGGVANLELALHSLSLCQGNVLAALEMMFFSNSKPSRDYHYCGSDIWRLNEQKLFHKAFAMYGKDFSFIHKMVQTKGVSQCVEFYYHSKRLREKQRKLKDKEAQQQQMAAETLTPTTQVMVMNPINVDRLIHTPALAPSFPCKQCGKMFYKIKSRNAHMKIHRQQQEDWRERIHSNNHLSLTQALQNQNRTLTNPNQLVAQGHPNQLLTQSLIQNLVQSQAQLAFIQSSKTQSPCFTTAISSTNSTQSPQMAPKAPALPLYRGPQQTWGPIHGSLDSGLYYD</sequence>
<organism evidence="1 2">
    <name type="scientific">Pangasianodon gigas</name>
    <name type="common">Mekong giant catfish</name>
    <name type="synonym">Pangasius gigas</name>
    <dbReference type="NCBI Taxonomy" id="30993"/>
    <lineage>
        <taxon>Eukaryota</taxon>
        <taxon>Metazoa</taxon>
        <taxon>Chordata</taxon>
        <taxon>Craniata</taxon>
        <taxon>Vertebrata</taxon>
        <taxon>Euteleostomi</taxon>
        <taxon>Actinopterygii</taxon>
        <taxon>Neopterygii</taxon>
        <taxon>Teleostei</taxon>
        <taxon>Ostariophysi</taxon>
        <taxon>Siluriformes</taxon>
        <taxon>Pangasiidae</taxon>
        <taxon>Pangasianodon</taxon>
    </lineage>
</organism>
<accession>A0ACC5WEW9</accession>
<dbReference type="Proteomes" id="UP000829447">
    <property type="component" value="Linkage Group LG4"/>
</dbReference>
<reference evidence="1 2" key="1">
    <citation type="journal article" date="2022" name="bioRxiv">
        <title>An ancient truncated duplication of the anti-Mullerian hormone receptor type 2 gene is a potential conserved master sex determinant in the Pangasiidae catfish family.</title>
        <authorList>
            <person name="Wen M."/>
            <person name="Pan Q."/>
            <person name="Jouanno E."/>
            <person name="Montfort J."/>
            <person name="Zahm M."/>
            <person name="Cabau C."/>
            <person name="Klopp C."/>
            <person name="Iampietro C."/>
            <person name="Roques C."/>
            <person name="Bouchez O."/>
            <person name="Castinel A."/>
            <person name="Donnadieu C."/>
            <person name="Parrinello H."/>
            <person name="Poncet C."/>
            <person name="Belmonte E."/>
            <person name="Gautier V."/>
            <person name="Avarre J.-C."/>
            <person name="Dugue R."/>
            <person name="Gustiano R."/>
            <person name="Ha T.T.T."/>
            <person name="Campet M."/>
            <person name="Sriphairoj K."/>
            <person name="Ribolli J."/>
            <person name="de Almeida F.L."/>
            <person name="Desvignes T."/>
            <person name="Postlethwait J.H."/>
            <person name="Bucao C.F."/>
            <person name="Robinson-Rechavi M."/>
            <person name="Bobe J."/>
            <person name="Herpin A."/>
            <person name="Guiguen Y."/>
        </authorList>
    </citation>
    <scope>NUCLEOTIDE SEQUENCE [LARGE SCALE GENOMIC DNA]</scope>
    <source>
        <strain evidence="1">YG-Dec2019</strain>
    </source>
</reference>
<protein>
    <submittedName>
        <fullName evidence="1">Uncharacterized protein</fullName>
    </submittedName>
</protein>
<proteinExistence type="predicted"/>
<keyword evidence="2" id="KW-1185">Reference proteome</keyword>
<dbReference type="EMBL" id="CM040457">
    <property type="protein sequence ID" value="MCI4377382.1"/>
    <property type="molecule type" value="Genomic_DNA"/>
</dbReference>
<name>A0ACC5WEW9_PANGG</name>
<evidence type="ECO:0000313" key="1">
    <source>
        <dbReference type="EMBL" id="MCI4377382.1"/>
    </source>
</evidence>
<gene>
    <name evidence="1" type="ORF">PGIGA_G00202950</name>
</gene>